<keyword evidence="2" id="KW-1185">Reference proteome</keyword>
<dbReference type="RefSeq" id="WP_226542357.1">
    <property type="nucleotide sequence ID" value="NZ_JAJAPW010000002.1"/>
</dbReference>
<dbReference type="EMBL" id="JAJAPW010000002">
    <property type="protein sequence ID" value="MCB4798447.1"/>
    <property type="molecule type" value="Genomic_DNA"/>
</dbReference>
<organism evidence="1 2">
    <name type="scientific">Neotamlana laminarinivorans</name>
    <dbReference type="NCBI Taxonomy" id="2883124"/>
    <lineage>
        <taxon>Bacteria</taxon>
        <taxon>Pseudomonadati</taxon>
        <taxon>Bacteroidota</taxon>
        <taxon>Flavobacteriia</taxon>
        <taxon>Flavobacteriales</taxon>
        <taxon>Flavobacteriaceae</taxon>
        <taxon>Neotamlana</taxon>
    </lineage>
</organism>
<proteinExistence type="predicted"/>
<sequence>MKIKFHKKIYHLSFLVLLFNCSTNDIINDTLNEELETIETFYAKVNGVDFVSGEPYVEARFSSSQNLSSFVITAVDANDLTNGKAIGLTFTTTETDFELKNGISFSVANQDYVAANYAENNDYDYEYSENTTATIEITNVNTTNKEISGIFSFSVTNVNTSGNTITHNVTNGVFTDVIYLEE</sequence>
<dbReference type="AlphaFoldDB" id="A0A9X1L3P1"/>
<protein>
    <submittedName>
        <fullName evidence="1">Uncharacterized protein</fullName>
    </submittedName>
</protein>
<dbReference type="Proteomes" id="UP001139199">
    <property type="component" value="Unassembled WGS sequence"/>
</dbReference>
<evidence type="ECO:0000313" key="1">
    <source>
        <dbReference type="EMBL" id="MCB4798447.1"/>
    </source>
</evidence>
<comment type="caution">
    <text evidence="1">The sequence shown here is derived from an EMBL/GenBank/DDBJ whole genome shotgun (WGS) entry which is preliminary data.</text>
</comment>
<accession>A0A9X1L3P1</accession>
<gene>
    <name evidence="1" type="ORF">LG649_06305</name>
</gene>
<name>A0A9X1L3P1_9FLAO</name>
<evidence type="ECO:0000313" key="2">
    <source>
        <dbReference type="Proteomes" id="UP001139199"/>
    </source>
</evidence>
<reference evidence="1" key="1">
    <citation type="submission" date="2021-10" db="EMBL/GenBank/DDBJ databases">
        <title>Tamlana sargassums sp. nov., and Tamlana laminarinivorans sp. nov., two new bacteria isolated from the brown alga.</title>
        <authorList>
            <person name="Li J."/>
        </authorList>
    </citation>
    <scope>NUCLEOTIDE SEQUENCE</scope>
    <source>
        <strain evidence="1">PT2-4</strain>
    </source>
</reference>